<reference evidence="2" key="1">
    <citation type="submission" date="2023-08" db="EMBL/GenBank/DDBJ databases">
        <title>Black Yeasts Isolated from many extreme environments.</title>
        <authorList>
            <person name="Coleine C."/>
            <person name="Stajich J.E."/>
            <person name="Selbmann L."/>
        </authorList>
    </citation>
    <scope>NUCLEOTIDE SEQUENCE</scope>
    <source>
        <strain evidence="2">CCFEE 5401</strain>
    </source>
</reference>
<gene>
    <name evidence="2" type="ORF">LTR62_007320</name>
</gene>
<dbReference type="EMBL" id="JAVRRL010000007">
    <property type="protein sequence ID" value="KAK5116646.1"/>
    <property type="molecule type" value="Genomic_DNA"/>
</dbReference>
<dbReference type="Proteomes" id="UP001310890">
    <property type="component" value="Unassembled WGS sequence"/>
</dbReference>
<proteinExistence type="predicted"/>
<protein>
    <submittedName>
        <fullName evidence="2">Uncharacterized protein</fullName>
    </submittedName>
</protein>
<organism evidence="2 3">
    <name type="scientific">Meristemomyces frigidus</name>
    <dbReference type="NCBI Taxonomy" id="1508187"/>
    <lineage>
        <taxon>Eukaryota</taxon>
        <taxon>Fungi</taxon>
        <taxon>Dikarya</taxon>
        <taxon>Ascomycota</taxon>
        <taxon>Pezizomycotina</taxon>
        <taxon>Dothideomycetes</taxon>
        <taxon>Dothideomycetidae</taxon>
        <taxon>Mycosphaerellales</taxon>
        <taxon>Teratosphaeriaceae</taxon>
        <taxon>Meristemomyces</taxon>
    </lineage>
</organism>
<feature type="region of interest" description="Disordered" evidence="1">
    <location>
        <begin position="197"/>
        <end position="216"/>
    </location>
</feature>
<feature type="compositionally biased region" description="Polar residues" evidence="1">
    <location>
        <begin position="140"/>
        <end position="157"/>
    </location>
</feature>
<feature type="compositionally biased region" description="Polar residues" evidence="1">
    <location>
        <begin position="117"/>
        <end position="133"/>
    </location>
</feature>
<name>A0AAN7YRG6_9PEZI</name>
<evidence type="ECO:0000313" key="3">
    <source>
        <dbReference type="Proteomes" id="UP001310890"/>
    </source>
</evidence>
<feature type="compositionally biased region" description="Low complexity" evidence="1">
    <location>
        <begin position="203"/>
        <end position="214"/>
    </location>
</feature>
<evidence type="ECO:0000256" key="1">
    <source>
        <dbReference type="SAM" id="MobiDB-lite"/>
    </source>
</evidence>
<comment type="caution">
    <text evidence="2">The sequence shown here is derived from an EMBL/GenBank/DDBJ whole genome shotgun (WGS) entry which is preliminary data.</text>
</comment>
<sequence>MDAEALQMMADLGLARRDMISAPEADAKGRPMRGNTSLNLQAASDFEARKERIRNNAPKPTELSNILSKWNTTELFERDEIAEQLENRFSGQGHRAALNAAFVEGQLERWDAGTINDEGSYTSKTPAPSTTRPQRPRPVNFNNSPRPFSALLKNNNFADRGRIGPPQQPNRAPSPRTAGRVRFVHGKRVAVTSASTFPRVRGPTPTAPAAMRATSNTTARNRHFLPTAPALSKQPALTMNEENNQQAARNRALWHISHPGADCDRYLLNKPEELDLYHKTLVAVIKEVFNLAINNDESENATYIADNKDREWMVKEAYQAKAWVENNQLMEMDAYYVQHPERNVFSKAARANFKPLATAKQSSNVVTTTAIPVTTGESNKSMKPIETLKITPAPLTPAITPTSSTSVPSTTPATASKAISSHKRFPQVAISTAVSPLTTEASKVDGVREPLGVSTPVVDDVLVSTANGSTDKVTKVAALAISPPSTVEASTERKDSVASEPRGAVKPTTNDTTNTAEKTTASSTTHRVHPGTFPGDHTAENIKENMSPMAATDSAILSGLSHVTTLCFDKLGRVLELFSFLSPPEGDIRYHDFIAKARELQKYSDTGAGLTRAATTTAHGMTGVVYSRENNRVDREDVAELRGREGANCVPFALQRDVELDGGDEEL</sequence>
<accession>A0AAN7YRG6</accession>
<feature type="region of interest" description="Disordered" evidence="1">
    <location>
        <begin position="113"/>
        <end position="177"/>
    </location>
</feature>
<feature type="region of interest" description="Disordered" evidence="1">
    <location>
        <begin position="394"/>
        <end position="419"/>
    </location>
</feature>
<evidence type="ECO:0000313" key="2">
    <source>
        <dbReference type="EMBL" id="KAK5116646.1"/>
    </source>
</evidence>
<feature type="region of interest" description="Disordered" evidence="1">
    <location>
        <begin position="485"/>
        <end position="535"/>
    </location>
</feature>
<feature type="compositionally biased region" description="Low complexity" evidence="1">
    <location>
        <begin position="508"/>
        <end position="525"/>
    </location>
</feature>
<dbReference type="AlphaFoldDB" id="A0AAN7YRG6"/>